<dbReference type="InterPro" id="IPR049900">
    <property type="entry name" value="PKS_mFAS_DH"/>
</dbReference>
<dbReference type="Pfam" id="PF21089">
    <property type="entry name" value="PKS_DH_N"/>
    <property type="match status" value="1"/>
</dbReference>
<feature type="region of interest" description="Disordered" evidence="9">
    <location>
        <begin position="473"/>
        <end position="524"/>
    </location>
</feature>
<dbReference type="CDD" id="cd05195">
    <property type="entry name" value="enoyl_red"/>
    <property type="match status" value="1"/>
</dbReference>
<dbReference type="InterPro" id="IPR018201">
    <property type="entry name" value="Ketoacyl_synth_AS"/>
</dbReference>
<dbReference type="InterPro" id="IPR016039">
    <property type="entry name" value="Thiolase-like"/>
</dbReference>
<dbReference type="Gene3D" id="1.10.1200.10">
    <property type="entry name" value="ACP-like"/>
    <property type="match status" value="1"/>
</dbReference>
<evidence type="ECO:0000256" key="5">
    <source>
        <dbReference type="ARBA" id="ARBA00023002"/>
    </source>
</evidence>
<dbReference type="PROSITE" id="PS00606">
    <property type="entry name" value="KS3_1"/>
    <property type="match status" value="1"/>
</dbReference>
<keyword evidence="14" id="KW-1185">Reference proteome</keyword>
<dbReference type="Gene3D" id="3.40.47.10">
    <property type="match status" value="1"/>
</dbReference>
<dbReference type="InterPro" id="IPR036736">
    <property type="entry name" value="ACP-like_sf"/>
</dbReference>
<evidence type="ECO:0000259" key="11">
    <source>
        <dbReference type="PROSITE" id="PS52004"/>
    </source>
</evidence>
<dbReference type="Gene3D" id="3.40.50.720">
    <property type="entry name" value="NAD(P)-binding Rossmann-like Domain"/>
    <property type="match status" value="2"/>
</dbReference>
<dbReference type="InterPro" id="IPR014031">
    <property type="entry name" value="Ketoacyl_synth_C"/>
</dbReference>
<keyword evidence="5" id="KW-0560">Oxidoreductase</keyword>
<dbReference type="Pfam" id="PF14765">
    <property type="entry name" value="PS-DH"/>
    <property type="match status" value="1"/>
</dbReference>
<dbReference type="InterPro" id="IPR057326">
    <property type="entry name" value="KR_dom"/>
</dbReference>
<dbReference type="SMART" id="SM00826">
    <property type="entry name" value="PKS_DH"/>
    <property type="match status" value="1"/>
</dbReference>
<dbReference type="InterPro" id="IPR020843">
    <property type="entry name" value="ER"/>
</dbReference>
<dbReference type="InterPro" id="IPR009081">
    <property type="entry name" value="PP-bd_ACP"/>
</dbReference>
<dbReference type="Gene3D" id="3.40.366.10">
    <property type="entry name" value="Malonyl-Coenzyme A Acyl Carrier Protein, domain 2"/>
    <property type="match status" value="1"/>
</dbReference>
<dbReference type="SUPFAM" id="SSF52151">
    <property type="entry name" value="FabD/lysophospholipase-like"/>
    <property type="match status" value="1"/>
</dbReference>
<dbReference type="Gene3D" id="3.30.70.3290">
    <property type="match status" value="1"/>
</dbReference>
<dbReference type="GO" id="GO:0016491">
    <property type="term" value="F:oxidoreductase activity"/>
    <property type="evidence" value="ECO:0007669"/>
    <property type="project" value="UniProtKB-KW"/>
</dbReference>
<dbReference type="PANTHER" id="PTHR43775:SF29">
    <property type="entry name" value="ASPERFURANONE POLYKETIDE SYNTHASE AFOG-RELATED"/>
    <property type="match status" value="1"/>
</dbReference>
<dbReference type="SUPFAM" id="SSF53901">
    <property type="entry name" value="Thiolase-like"/>
    <property type="match status" value="1"/>
</dbReference>
<evidence type="ECO:0000256" key="2">
    <source>
        <dbReference type="ARBA" id="ARBA00022553"/>
    </source>
</evidence>
<dbReference type="InterPro" id="IPR013217">
    <property type="entry name" value="Methyltransf_12"/>
</dbReference>
<dbReference type="Pfam" id="PF23114">
    <property type="entry name" value="NAD-bd_HRPKS_sdrA"/>
    <property type="match status" value="1"/>
</dbReference>
<reference evidence="13" key="1">
    <citation type="journal article" date="2020" name="Stud. Mycol.">
        <title>101 Dothideomycetes genomes: a test case for predicting lifestyles and emergence of pathogens.</title>
        <authorList>
            <person name="Haridas S."/>
            <person name="Albert R."/>
            <person name="Binder M."/>
            <person name="Bloem J."/>
            <person name="Labutti K."/>
            <person name="Salamov A."/>
            <person name="Andreopoulos B."/>
            <person name="Baker S."/>
            <person name="Barry K."/>
            <person name="Bills G."/>
            <person name="Bluhm B."/>
            <person name="Cannon C."/>
            <person name="Castanera R."/>
            <person name="Culley D."/>
            <person name="Daum C."/>
            <person name="Ezra D."/>
            <person name="Gonzalez J."/>
            <person name="Henrissat B."/>
            <person name="Kuo A."/>
            <person name="Liang C."/>
            <person name="Lipzen A."/>
            <person name="Lutzoni F."/>
            <person name="Magnuson J."/>
            <person name="Mondo S."/>
            <person name="Nolan M."/>
            <person name="Ohm R."/>
            <person name="Pangilinan J."/>
            <person name="Park H.-J."/>
            <person name="Ramirez L."/>
            <person name="Alfaro M."/>
            <person name="Sun H."/>
            <person name="Tritt A."/>
            <person name="Yoshinaga Y."/>
            <person name="Zwiers L.-H."/>
            <person name="Turgeon B."/>
            <person name="Goodwin S."/>
            <person name="Spatafora J."/>
            <person name="Crous P."/>
            <person name="Grigoriev I."/>
        </authorList>
    </citation>
    <scope>NUCLEOTIDE SEQUENCE</scope>
    <source>
        <strain evidence="13">CBS 690.94</strain>
    </source>
</reference>
<evidence type="ECO:0000259" key="10">
    <source>
        <dbReference type="PROSITE" id="PS50075"/>
    </source>
</evidence>
<dbReference type="Gene3D" id="3.40.50.150">
    <property type="entry name" value="Vaccinia Virus protein VP39"/>
    <property type="match status" value="1"/>
</dbReference>
<dbReference type="InterPro" id="IPR016035">
    <property type="entry name" value="Acyl_Trfase/lysoPLipase"/>
</dbReference>
<dbReference type="SUPFAM" id="SSF53335">
    <property type="entry name" value="S-adenosyl-L-methionine-dependent methyltransferases"/>
    <property type="match status" value="1"/>
</dbReference>
<keyword evidence="7" id="KW-0012">Acyltransferase</keyword>
<feature type="region of interest" description="N-terminal hotdog fold" evidence="8">
    <location>
        <begin position="1001"/>
        <end position="1131"/>
    </location>
</feature>
<dbReference type="Pfam" id="PF00698">
    <property type="entry name" value="Acyl_transf_1"/>
    <property type="match status" value="1"/>
</dbReference>
<accession>A0A9P4PCF2</accession>
<gene>
    <name evidence="13" type="ORF">P171DRAFT_364602</name>
</gene>
<keyword evidence="2" id="KW-0597">Phosphoprotein</keyword>
<feature type="region of interest" description="C-terminal hotdog fold" evidence="8">
    <location>
        <begin position="1151"/>
        <end position="1301"/>
    </location>
</feature>
<dbReference type="SUPFAM" id="SSF55048">
    <property type="entry name" value="Probable ACP-binding domain of malonyl-CoA ACP transacylase"/>
    <property type="match status" value="1"/>
</dbReference>
<feature type="domain" description="Ketosynthase family 3 (KS3)" evidence="11">
    <location>
        <begin position="30"/>
        <end position="455"/>
    </location>
</feature>
<dbReference type="InterPro" id="IPR056501">
    <property type="entry name" value="NAD-bd_HRPKS_sdrA"/>
</dbReference>
<dbReference type="Pfam" id="PF16197">
    <property type="entry name" value="KAsynt_C_assoc"/>
    <property type="match status" value="1"/>
</dbReference>
<dbReference type="Gene3D" id="3.10.129.110">
    <property type="entry name" value="Polyketide synthase dehydratase"/>
    <property type="match status" value="1"/>
</dbReference>
<dbReference type="SMART" id="SM00823">
    <property type="entry name" value="PKS_PP"/>
    <property type="match status" value="1"/>
</dbReference>
<dbReference type="InterPro" id="IPR029063">
    <property type="entry name" value="SAM-dependent_MTases_sf"/>
</dbReference>
<protein>
    <recommendedName>
        <fullName evidence="15">Carrier domain-containing protein</fullName>
    </recommendedName>
</protein>
<dbReference type="SUPFAM" id="SSF50129">
    <property type="entry name" value="GroES-like"/>
    <property type="match status" value="1"/>
</dbReference>
<dbReference type="InterPro" id="IPR001227">
    <property type="entry name" value="Ac_transferase_dom_sf"/>
</dbReference>
<dbReference type="SMART" id="SM00829">
    <property type="entry name" value="PKS_ER"/>
    <property type="match status" value="1"/>
</dbReference>
<evidence type="ECO:0000256" key="3">
    <source>
        <dbReference type="ARBA" id="ARBA00022679"/>
    </source>
</evidence>
<evidence type="ECO:0000313" key="14">
    <source>
        <dbReference type="Proteomes" id="UP000799764"/>
    </source>
</evidence>
<dbReference type="Pfam" id="PF08242">
    <property type="entry name" value="Methyltransf_12"/>
    <property type="match status" value="1"/>
</dbReference>
<dbReference type="InterPro" id="IPR050091">
    <property type="entry name" value="PKS_NRPS_Biosynth_Enz"/>
</dbReference>
<dbReference type="PROSITE" id="PS52004">
    <property type="entry name" value="KS3_2"/>
    <property type="match status" value="1"/>
</dbReference>
<dbReference type="SUPFAM" id="SSF51735">
    <property type="entry name" value="NAD(P)-binding Rossmann-fold domains"/>
    <property type="match status" value="2"/>
</dbReference>
<feature type="domain" description="Carrier" evidence="10">
    <location>
        <begin position="2498"/>
        <end position="2575"/>
    </location>
</feature>
<dbReference type="SMART" id="SM00827">
    <property type="entry name" value="PKS_AT"/>
    <property type="match status" value="1"/>
</dbReference>
<dbReference type="InterPro" id="IPR049551">
    <property type="entry name" value="PKS_DH_C"/>
</dbReference>
<dbReference type="CDD" id="cd00833">
    <property type="entry name" value="PKS"/>
    <property type="match status" value="1"/>
</dbReference>
<dbReference type="InterPro" id="IPR013968">
    <property type="entry name" value="PKS_KR"/>
</dbReference>
<dbReference type="EMBL" id="MU001504">
    <property type="protein sequence ID" value="KAF2442434.1"/>
    <property type="molecule type" value="Genomic_DNA"/>
</dbReference>
<dbReference type="Pfam" id="PF23297">
    <property type="entry name" value="ACP_SdgA_C"/>
    <property type="match status" value="1"/>
</dbReference>
<keyword evidence="3" id="KW-0808">Transferase</keyword>
<feature type="domain" description="PKS/mFAS DH" evidence="12">
    <location>
        <begin position="1001"/>
        <end position="1301"/>
    </location>
</feature>
<dbReference type="InterPro" id="IPR006162">
    <property type="entry name" value="Ppantetheine_attach_site"/>
</dbReference>
<dbReference type="GO" id="GO:0031177">
    <property type="term" value="F:phosphopantetheine binding"/>
    <property type="evidence" value="ECO:0007669"/>
    <property type="project" value="InterPro"/>
</dbReference>
<dbReference type="PROSITE" id="PS50075">
    <property type="entry name" value="CARRIER"/>
    <property type="match status" value="1"/>
</dbReference>
<dbReference type="PANTHER" id="PTHR43775">
    <property type="entry name" value="FATTY ACID SYNTHASE"/>
    <property type="match status" value="1"/>
</dbReference>
<dbReference type="Pfam" id="PF02801">
    <property type="entry name" value="Ketoacyl-synt_C"/>
    <property type="match status" value="1"/>
</dbReference>
<dbReference type="GO" id="GO:0004315">
    <property type="term" value="F:3-oxoacyl-[acyl-carrier-protein] synthase activity"/>
    <property type="evidence" value="ECO:0007669"/>
    <property type="project" value="InterPro"/>
</dbReference>
<dbReference type="SMART" id="SM00825">
    <property type="entry name" value="PKS_KS"/>
    <property type="match status" value="1"/>
</dbReference>
<dbReference type="GO" id="GO:0030639">
    <property type="term" value="P:polyketide biosynthetic process"/>
    <property type="evidence" value="ECO:0007669"/>
    <property type="project" value="UniProtKB-ARBA"/>
</dbReference>
<evidence type="ECO:0000256" key="4">
    <source>
        <dbReference type="ARBA" id="ARBA00022857"/>
    </source>
</evidence>
<dbReference type="InterPro" id="IPR020806">
    <property type="entry name" value="PKS_PP-bd"/>
</dbReference>
<evidence type="ECO:0008006" key="15">
    <source>
        <dbReference type="Google" id="ProtNLM"/>
    </source>
</evidence>
<dbReference type="Pfam" id="PF22621">
    <property type="entry name" value="CurL-like_PKS_C"/>
    <property type="match status" value="1"/>
</dbReference>
<dbReference type="OrthoDB" id="329835at2759"/>
<comment type="caution">
    <text evidence="13">The sequence shown here is derived from an EMBL/GenBank/DDBJ whole genome shotgun (WGS) entry which is preliminary data.</text>
</comment>
<dbReference type="PROSITE" id="PS52019">
    <property type="entry name" value="PKS_MFAS_DH"/>
    <property type="match status" value="1"/>
</dbReference>
<evidence type="ECO:0000256" key="9">
    <source>
        <dbReference type="SAM" id="MobiDB-lite"/>
    </source>
</evidence>
<dbReference type="InterPro" id="IPR049552">
    <property type="entry name" value="PKS_DH_N"/>
</dbReference>
<evidence type="ECO:0000313" key="13">
    <source>
        <dbReference type="EMBL" id="KAF2442434.1"/>
    </source>
</evidence>
<evidence type="ECO:0000256" key="7">
    <source>
        <dbReference type="ARBA" id="ARBA00023315"/>
    </source>
</evidence>
<dbReference type="SMART" id="SM00822">
    <property type="entry name" value="PKS_KR"/>
    <property type="match status" value="1"/>
</dbReference>
<name>A0A9P4PCF2_9PLEO</name>
<feature type="active site" description="Proton acceptor; for dehydratase activity" evidence="8">
    <location>
        <position position="1033"/>
    </location>
</feature>
<evidence type="ECO:0000256" key="6">
    <source>
        <dbReference type="ARBA" id="ARBA00023268"/>
    </source>
</evidence>
<dbReference type="InterPro" id="IPR014030">
    <property type="entry name" value="Ketoacyl_synth_N"/>
</dbReference>
<dbReference type="InterPro" id="IPR011032">
    <property type="entry name" value="GroES-like_sf"/>
</dbReference>
<proteinExistence type="predicted"/>
<dbReference type="SUPFAM" id="SSF47336">
    <property type="entry name" value="ACP-like"/>
    <property type="match status" value="1"/>
</dbReference>
<dbReference type="InterPro" id="IPR020841">
    <property type="entry name" value="PKS_Beta-ketoAc_synthase_dom"/>
</dbReference>
<dbReference type="InterPro" id="IPR032821">
    <property type="entry name" value="PKS_assoc"/>
</dbReference>
<evidence type="ECO:0000256" key="1">
    <source>
        <dbReference type="ARBA" id="ARBA00022450"/>
    </source>
</evidence>
<dbReference type="InterPro" id="IPR036291">
    <property type="entry name" value="NAD(P)-bd_dom_sf"/>
</dbReference>
<dbReference type="PROSITE" id="PS00012">
    <property type="entry name" value="PHOSPHOPANTETHEINE"/>
    <property type="match status" value="1"/>
</dbReference>
<dbReference type="GO" id="GO:0006633">
    <property type="term" value="P:fatty acid biosynthetic process"/>
    <property type="evidence" value="ECO:0007669"/>
    <property type="project" value="InterPro"/>
</dbReference>
<feature type="active site" description="Proton donor; for dehydratase activity" evidence="8">
    <location>
        <position position="1212"/>
    </location>
</feature>
<dbReference type="GO" id="GO:0004312">
    <property type="term" value="F:fatty acid synthase activity"/>
    <property type="evidence" value="ECO:0007669"/>
    <property type="project" value="TreeGrafter"/>
</dbReference>
<sequence length="2579" mass="281861">MPYVETPPVRTPEDGYLDHELDDLVDGELIEPIAVIGFALKAPGDATTAEAFWDMLVEGRSGASEFPSDRIKIESFSQKGIHRSGDIPMRRGHFIKDDIRAFDSGFFSISHTEARAMDPMQRLLLETAYHGFENAGIPMHELVGSNTSVYTGCFTTDYLIQLTKDPLAIPTYAATGTGASILANRLSWFFDLKGPSVNMDSACSSSGMAVDLACENLRNGTTKMSLVGGCNLTFSAEYFTMLTNLNMLSKDGQSHSFDPRANGYARGEGFGTVVLKRMSDAIADGDTIRAVIRSTGCNHDGKTPGITQPSSEVQEQLVRETYRKAGLSMNPTRFCETHGTGTSLGDPIESMALGRAFQDARSPADPLILGALKSNIGHLEGASGIAGLIKAIMVLENGLIPPNFDFQGLNPKIDAEYLGIQIPDRAIPWPSNGLRRASVNSFGFGGSNSHVVLDDTYNYLRLRGLHANHRTVVRPRPLANGSKNGDRNGNGFSDGHDDLFETDGFSNGNGNGHTNGQTEADTGMPKTLFFSADTEEALGRVLSSYQDSFKEQEFPIGDLAYTLDSRRSHLPWRSYLTLTTPEDLTKVSSRSSIARKVQDKKPRLGFVFTGQGAQWFGMGRELMVYPVFAESVRRADKHLHSLGCPWSATTMFTSLEHLSIDDPTSSQTLCTVLQVALVDLLGHCGVKPSAVVGHSSGEIAAAYASGAISRELAWSLAYHRGYYAQTLPSRTDYRGSMIAVGLSEAEARPYLEEVIRSNASPWALRVACYNSPRSITVSGPSDQIDHLKTTLDAASVFNRVLRVPVAYHSPQMEVIAVDYGDSIGTVPYQKMQVPMVSSVTGKIASAKQLQRAQYWADNMVSAVRFDEAVATLSAVSPKALTRKLDKSHLMTPAVDLLVEIGPHTALKGPVLDVLKKTPRASEVDYDFAISRAASAAETFQQLIGRLHCRGLDVDLRQTNDPRGTPRAVVTNLPAYPFDKTQTFWYESRINQDYRLKEHGHQEFLGSRSLDWCPLAPQWRYFIRTKELPWTEDHKINGATLYPASGMMVMAAEAARQMVAPAGEIEGYQLRNVRFSTALNIPPSRGELEARIGLRPLDHAEHSFEYILYSVQGENGWVENSRGEIQVYLKVGGDISHAIPGIDASQASLTCDETLNTDVFYQYLWEMGYGYGPSFQLVQDIRHDSEYSKVLGQIKPSVTTVSEDAIVHPATLDAIMHLEFAILFNAGTDRRGTFIPTKIDNLWISDKGLNVKDSHVNAVTAVQSRTQRHARGSCEVFSEDYSRTLLRADGIELTMVASSNNKQLLPPGSEHVLSYVCSEVDVDMLNSEQLKAYLAEAIPATVDPVAKRKAIRNFVLLSLQNLDMRLRVLNAIPPTEHGRAYVEWARSLWQRPEIVLPDTSLSELEDEVLQHGPEGRLVVEINNSLLDVVLDRQPPHELLFGPDRLVPRYYEEKAQTEIYFKRFIHYVSLLAHKKPNLRILEIGGGTGTFTSYILEALSVSGEDGMKRLRCASYDFTDIGPAFVDQAKSRYVEYGSRMKYKVLNIESDPEDQGFQPATYDIVIAISVLHATRSLGETLTNTRRLLKPGGKLLLQEPTTPEDPSHFYSFGLFPGWWLGVEEYRRLCPLADQPTWDRLLKENGFTGTDVVMRDYEHDGAHQMDFLVCPAAASDSPAESAPKHKVSLIVESGSTAQLHAAEMVQATLLATAGTESKIVTLSHLTAESEVSISTCISLLDFDGPFITSMSEQQYEGLQQLLKKATVLLWVSRGGGDHPHRPGFQMIDGFARSFRLEAAHLKLVHLALEPSDVLTADQADSILRVLDATSTSEDFEHEVTEKGGRLHVQRVVPQPALRQEFLARMQPECTVQHQITDDSRLKLDIGMPGQLDTLAFTADASCSGPLGFDQVEIKVKTVGLSQEDHLIATGRLEAHGFGRNCAGVVTRVGEGCRLQPGQRVWMHASGKCGSTARSSMHAVVFLPEDVSFEQACAVSGDVVTVAHALQVVAKLEINDTVLLDCTGSLLRAALQSSKSLGLDVFVLAHSFKEKVELEKDTGLPLDNVLVSGMPFQHQFRALNGGRGADAVISTRADPACAEVLSSFGTYVRISNSGQPATAPSAAGNITFVNLDISALAEARPRLLQPALQIAVNLASTVRHDAIHAYPASDLTVAFERLADIENSEKVVLTFSSDERVQTRVLQKDAFTLDANGTYVLTGAFGGLGTEVARWLASKGAKYMILLSRSGPRTEGALKLVAELQGMGVTLAMPTCSVTDAEGVRKAIREGQEGMPPIRGCLHLAISGKDKSFEFMSYAEWVDRTSAKVQGTDNIHAALPSDLDFFIMTASVGGMAGLISMCAYSAGNAYQDNFARYLHGKGQKAIAIDYGAAQDIGMLAGQDLMYSRLIQTGQYTPVTGQELLAMLEYYCDPAVTVQSVEQAQPIIGIEPPSRRIAQGKDVPEGLKHSLWLNLYGMGDSDSTADAVEAGPNSRSANIKDSILAAPSASEAEHLVIDALIARVAQTTSVPPEKMEAERPIHSYGVDSLTAIDLRNWIASAFEYDIAVFEILGEATFKGVGGSIARKLKEEK</sequence>
<dbReference type="Gene3D" id="3.90.180.10">
    <property type="entry name" value="Medium-chain alcohol dehydrogenases, catalytic domain"/>
    <property type="match status" value="1"/>
</dbReference>
<evidence type="ECO:0000256" key="8">
    <source>
        <dbReference type="PROSITE-ProRule" id="PRU01363"/>
    </source>
</evidence>
<dbReference type="Pfam" id="PF00109">
    <property type="entry name" value="ketoacyl-synt"/>
    <property type="match status" value="1"/>
</dbReference>
<evidence type="ECO:0000259" key="12">
    <source>
        <dbReference type="PROSITE" id="PS52019"/>
    </source>
</evidence>
<keyword evidence="4" id="KW-0521">NADP</keyword>
<organism evidence="13 14">
    <name type="scientific">Karstenula rhodostoma CBS 690.94</name>
    <dbReference type="NCBI Taxonomy" id="1392251"/>
    <lineage>
        <taxon>Eukaryota</taxon>
        <taxon>Fungi</taxon>
        <taxon>Dikarya</taxon>
        <taxon>Ascomycota</taxon>
        <taxon>Pezizomycotina</taxon>
        <taxon>Dothideomycetes</taxon>
        <taxon>Pleosporomycetidae</taxon>
        <taxon>Pleosporales</taxon>
        <taxon>Massarineae</taxon>
        <taxon>Didymosphaeriaceae</taxon>
        <taxon>Karstenula</taxon>
    </lineage>
</organism>
<dbReference type="InterPro" id="IPR020807">
    <property type="entry name" value="PKS_DH"/>
</dbReference>
<keyword evidence="1" id="KW-0596">Phosphopantetheine</keyword>
<dbReference type="Pfam" id="PF08659">
    <property type="entry name" value="KR"/>
    <property type="match status" value="1"/>
</dbReference>
<keyword evidence="6" id="KW-0511">Multifunctional enzyme</keyword>
<dbReference type="InterPro" id="IPR014043">
    <property type="entry name" value="Acyl_transferase_dom"/>
</dbReference>
<dbReference type="Proteomes" id="UP000799764">
    <property type="component" value="Unassembled WGS sequence"/>
</dbReference>
<dbReference type="InterPro" id="IPR016036">
    <property type="entry name" value="Malonyl_transacylase_ACP-bd"/>
</dbReference>
<dbReference type="InterPro" id="IPR042104">
    <property type="entry name" value="PKS_dehydratase_sf"/>
</dbReference>